<protein>
    <submittedName>
        <fullName evidence="1">Uncharacterized protein</fullName>
    </submittedName>
</protein>
<reference evidence="1" key="2">
    <citation type="submission" date="2014-03" db="EMBL/GenBank/DDBJ databases">
        <authorList>
            <person name="Genoscope - CEA"/>
        </authorList>
    </citation>
    <scope>NUCLEOTIDE SEQUENCE</scope>
</reference>
<dbReference type="Proteomes" id="UP000193380">
    <property type="component" value="Unassembled WGS sequence"/>
</dbReference>
<dbReference type="PaxDb" id="8022-A0A060YUH3"/>
<gene>
    <name evidence="1" type="ORF">GSONMT00009160001</name>
</gene>
<organism evidence="1 2">
    <name type="scientific">Oncorhynchus mykiss</name>
    <name type="common">Rainbow trout</name>
    <name type="synonym">Salmo gairdneri</name>
    <dbReference type="NCBI Taxonomy" id="8022"/>
    <lineage>
        <taxon>Eukaryota</taxon>
        <taxon>Metazoa</taxon>
        <taxon>Chordata</taxon>
        <taxon>Craniata</taxon>
        <taxon>Vertebrata</taxon>
        <taxon>Euteleostomi</taxon>
        <taxon>Actinopterygii</taxon>
        <taxon>Neopterygii</taxon>
        <taxon>Teleostei</taxon>
        <taxon>Protacanthopterygii</taxon>
        <taxon>Salmoniformes</taxon>
        <taxon>Salmonidae</taxon>
        <taxon>Salmoninae</taxon>
        <taxon>Oncorhynchus</taxon>
    </lineage>
</organism>
<sequence length="145" mass="16199">MSPDSAVLGSGHSNLSSNFSEWYALHSKSRLLYGPFSLNTLKPLKLYRRPSTYVLLRPVTRFDWKTEHTPLSYVTTALPSTRTDMAAYMITSTLRRVLLVAKHASFQSRCCVASSRVQYSTVYDSNEKVTYDSQGAGLSQGCMEG</sequence>
<accession>A0A060YUH3</accession>
<dbReference type="AlphaFoldDB" id="A0A060YUH3"/>
<dbReference type="STRING" id="8022.A0A060YUH3"/>
<evidence type="ECO:0000313" key="1">
    <source>
        <dbReference type="EMBL" id="CDQ95528.1"/>
    </source>
</evidence>
<name>A0A060YUH3_ONCMY</name>
<dbReference type="EMBL" id="FR921474">
    <property type="protein sequence ID" value="CDQ95528.1"/>
    <property type="molecule type" value="Genomic_DNA"/>
</dbReference>
<proteinExistence type="predicted"/>
<evidence type="ECO:0000313" key="2">
    <source>
        <dbReference type="Proteomes" id="UP000193380"/>
    </source>
</evidence>
<reference evidence="1" key="1">
    <citation type="journal article" date="2014" name="Nat. Commun.">
        <title>The rainbow trout genome provides novel insights into evolution after whole-genome duplication in vertebrates.</title>
        <authorList>
            <person name="Berthelot C."/>
            <person name="Brunet F."/>
            <person name="Chalopin D."/>
            <person name="Juanchich A."/>
            <person name="Bernard M."/>
            <person name="Noel B."/>
            <person name="Bento P."/>
            <person name="Da Silva C."/>
            <person name="Labadie K."/>
            <person name="Alberti A."/>
            <person name="Aury J.M."/>
            <person name="Louis A."/>
            <person name="Dehais P."/>
            <person name="Bardou P."/>
            <person name="Montfort J."/>
            <person name="Klopp C."/>
            <person name="Cabau C."/>
            <person name="Gaspin C."/>
            <person name="Thorgaard G.H."/>
            <person name="Boussaha M."/>
            <person name="Quillet E."/>
            <person name="Guyomard R."/>
            <person name="Galiana D."/>
            <person name="Bobe J."/>
            <person name="Volff J.N."/>
            <person name="Genet C."/>
            <person name="Wincker P."/>
            <person name="Jaillon O."/>
            <person name="Roest Crollius H."/>
            <person name="Guiguen Y."/>
        </authorList>
    </citation>
    <scope>NUCLEOTIDE SEQUENCE [LARGE SCALE GENOMIC DNA]</scope>
</reference>